<organism evidence="1 2">
    <name type="scientific">Nitrolancea hollandica Lb</name>
    <dbReference type="NCBI Taxonomy" id="1129897"/>
    <lineage>
        <taxon>Bacteria</taxon>
        <taxon>Pseudomonadati</taxon>
        <taxon>Thermomicrobiota</taxon>
        <taxon>Thermomicrobia</taxon>
        <taxon>Sphaerobacterales</taxon>
        <taxon>Sphaerobacterineae</taxon>
        <taxon>Sphaerobacteraceae</taxon>
        <taxon>Nitrolancea</taxon>
    </lineage>
</organism>
<sequence length="88" mass="10124">MDTGIIVMEHEVKELSDRAMYDSRGTQAMRQALASLRGWHAYERIKREEWIEVEDREMAAYHRGYERGLERGIAVLESALKAAGVELS</sequence>
<keyword evidence="2" id="KW-1185">Reference proteome</keyword>
<evidence type="ECO:0000313" key="1">
    <source>
        <dbReference type="EMBL" id="CCF83045.1"/>
    </source>
</evidence>
<gene>
    <name evidence="1" type="ORF">NITHO_1780011</name>
</gene>
<protein>
    <submittedName>
        <fullName evidence="1">Uncharacterized protein</fullName>
    </submittedName>
</protein>
<reference evidence="1 2" key="1">
    <citation type="journal article" date="2012" name="ISME J.">
        <title>Nitrification expanded: discovery, physiology and genomics of a nitrite-oxidizing bacterium from the phylum Chloroflexi.</title>
        <authorList>
            <person name="Sorokin D.Y."/>
            <person name="Lucker S."/>
            <person name="Vejmelkova D."/>
            <person name="Kostrikina N.A."/>
            <person name="Kleerebezem R."/>
            <person name="Rijpstra W.I."/>
            <person name="Damste J.S."/>
            <person name="Le Paslier D."/>
            <person name="Muyzer G."/>
            <person name="Wagner M."/>
            <person name="van Loosdrecht M.C."/>
            <person name="Daims H."/>
        </authorList>
    </citation>
    <scope>NUCLEOTIDE SEQUENCE [LARGE SCALE GENOMIC DNA]</scope>
    <source>
        <strain evidence="2">none</strain>
    </source>
</reference>
<proteinExistence type="predicted"/>
<comment type="caution">
    <text evidence="1">The sequence shown here is derived from an EMBL/GenBank/DDBJ whole genome shotgun (WGS) entry which is preliminary data.</text>
</comment>
<dbReference type="EMBL" id="CAGS01000088">
    <property type="protein sequence ID" value="CCF83045.1"/>
    <property type="molecule type" value="Genomic_DNA"/>
</dbReference>
<name>I4EED3_9BACT</name>
<dbReference type="AlphaFoldDB" id="I4EED3"/>
<evidence type="ECO:0000313" key="2">
    <source>
        <dbReference type="Proteomes" id="UP000004221"/>
    </source>
</evidence>
<accession>I4EED3</accession>
<dbReference type="RefSeq" id="WP_008475756.1">
    <property type="nucleotide sequence ID" value="NZ_CAGS01000088.1"/>
</dbReference>
<dbReference type="Proteomes" id="UP000004221">
    <property type="component" value="Unassembled WGS sequence"/>
</dbReference>